<keyword evidence="8" id="KW-0234">DNA repair</keyword>
<dbReference type="PANTHER" id="PTHR15822:SF4">
    <property type="entry name" value="TYROSYL-DNA PHOSPHODIESTERASE 2"/>
    <property type="match status" value="1"/>
</dbReference>
<comment type="cofactor">
    <cofactor evidence="2">
        <name>Mg(2+)</name>
        <dbReference type="ChEBI" id="CHEBI:18420"/>
    </cofactor>
</comment>
<dbReference type="Pfam" id="PF03372">
    <property type="entry name" value="Exo_endo_phos"/>
    <property type="match status" value="1"/>
</dbReference>
<keyword evidence="5" id="KW-0227">DNA damage</keyword>
<dbReference type="AlphaFoldDB" id="A0A432LKZ4"/>
<comment type="cofactor">
    <cofactor evidence="1">
        <name>Mn(2+)</name>
        <dbReference type="ChEBI" id="CHEBI:29035"/>
    </cofactor>
</comment>
<dbReference type="CDD" id="cd09084">
    <property type="entry name" value="EEP-2"/>
    <property type="match status" value="1"/>
</dbReference>
<evidence type="ECO:0000256" key="1">
    <source>
        <dbReference type="ARBA" id="ARBA00001936"/>
    </source>
</evidence>
<keyword evidence="4" id="KW-0479">Metal-binding</keyword>
<sequence length="362" mass="41003">MMLKKVKSLLIRIIGGANISTILIAILTGYSDRFDAETSPLLSCSGLAFPLFALINGLFLLFWVFFWWRGAIIPVLGFLACYFPMRAFCPVNLSSDSPHDAIQLVSMNVMRLEYPMPQDSADAQHTIKQFLDMAKPDIVCLQEVPPIVDEWKVLCDKYKNIEYVDHNGNLLLTMSRFPIIGKERIPYESAGNLSAAFHLLIDGDTVTLVSNHFQSFSLSKEERSEVGKIIDGSGDRNPRSTGNRLLISKIVNVTRHRAPQIKAVTHYIDSIRSKGRSVIVCGDFNETPISFSHRQMEKRLTDCYSSTATGPGFTFEQNGMHFRIDHIFCSPDWTPYRCQVVDGLRASDHYPLRCWLKKDTKR</sequence>
<evidence type="ECO:0000256" key="4">
    <source>
        <dbReference type="ARBA" id="ARBA00022723"/>
    </source>
</evidence>
<dbReference type="GO" id="GO:0046872">
    <property type="term" value="F:metal ion binding"/>
    <property type="evidence" value="ECO:0007669"/>
    <property type="project" value="UniProtKB-KW"/>
</dbReference>
<evidence type="ECO:0000256" key="5">
    <source>
        <dbReference type="ARBA" id="ARBA00022763"/>
    </source>
</evidence>
<dbReference type="GO" id="GO:0006281">
    <property type="term" value="P:DNA repair"/>
    <property type="evidence" value="ECO:0007669"/>
    <property type="project" value="UniProtKB-KW"/>
</dbReference>
<keyword evidence="9" id="KW-0472">Membrane</keyword>
<keyword evidence="12" id="KW-1185">Reference proteome</keyword>
<keyword evidence="9" id="KW-1133">Transmembrane helix</keyword>
<feature type="domain" description="Endonuclease/exonuclease/phosphatase" evidence="10">
    <location>
        <begin position="124"/>
        <end position="349"/>
    </location>
</feature>
<keyword evidence="11" id="KW-0255">Endonuclease</keyword>
<dbReference type="GO" id="GO:0016787">
    <property type="term" value="F:hydrolase activity"/>
    <property type="evidence" value="ECO:0007669"/>
    <property type="project" value="UniProtKB-KW"/>
</dbReference>
<dbReference type="InterPro" id="IPR036691">
    <property type="entry name" value="Endo/exonu/phosph_ase_sf"/>
</dbReference>
<dbReference type="InterPro" id="IPR005135">
    <property type="entry name" value="Endo/exonuclease/phosphatase"/>
</dbReference>
<accession>A0A432LKZ4</accession>
<dbReference type="SUPFAM" id="SSF56219">
    <property type="entry name" value="DNase I-like"/>
    <property type="match status" value="1"/>
</dbReference>
<evidence type="ECO:0000256" key="2">
    <source>
        <dbReference type="ARBA" id="ARBA00001946"/>
    </source>
</evidence>
<dbReference type="GO" id="GO:0004519">
    <property type="term" value="F:endonuclease activity"/>
    <property type="evidence" value="ECO:0007669"/>
    <property type="project" value="UniProtKB-KW"/>
</dbReference>
<comment type="caution">
    <text evidence="11">The sequence shown here is derived from an EMBL/GenBank/DDBJ whole genome shotgun (WGS) entry which is preliminary data.</text>
</comment>
<dbReference type="Proteomes" id="UP000278983">
    <property type="component" value="Unassembled WGS sequence"/>
</dbReference>
<dbReference type="InterPro" id="IPR051547">
    <property type="entry name" value="TDP2-like"/>
</dbReference>
<proteinExistence type="predicted"/>
<dbReference type="EMBL" id="RYYU01000001">
    <property type="protein sequence ID" value="RUL59497.1"/>
    <property type="molecule type" value="Genomic_DNA"/>
</dbReference>
<dbReference type="OrthoDB" id="635146at2"/>
<keyword evidence="9" id="KW-0812">Transmembrane</keyword>
<evidence type="ECO:0000256" key="8">
    <source>
        <dbReference type="ARBA" id="ARBA00023204"/>
    </source>
</evidence>
<name>A0A432LKZ4_9BACT</name>
<evidence type="ECO:0000256" key="7">
    <source>
        <dbReference type="ARBA" id="ARBA00022842"/>
    </source>
</evidence>
<reference evidence="11 12" key="1">
    <citation type="submission" date="2018-12" db="EMBL/GenBank/DDBJ databases">
        <title>Genome sequencing of Prevotella sp. KCOM 3155 (= JS262).</title>
        <authorList>
            <person name="Kook J.-K."/>
            <person name="Park S.-N."/>
            <person name="Lim Y.K."/>
        </authorList>
    </citation>
    <scope>NUCLEOTIDE SEQUENCE [LARGE SCALE GENOMIC DNA]</scope>
    <source>
        <strain evidence="11 12">KCOM 3155</strain>
    </source>
</reference>
<dbReference type="Gene3D" id="3.60.10.10">
    <property type="entry name" value="Endonuclease/exonuclease/phosphatase"/>
    <property type="match status" value="1"/>
</dbReference>
<dbReference type="PANTHER" id="PTHR15822">
    <property type="entry name" value="TRAF AND TNF RECEPTOR-ASSOCIATED PROTEIN"/>
    <property type="match status" value="1"/>
</dbReference>
<evidence type="ECO:0000259" key="10">
    <source>
        <dbReference type="Pfam" id="PF03372"/>
    </source>
</evidence>
<dbReference type="RefSeq" id="WP_126678656.1">
    <property type="nucleotide sequence ID" value="NZ_RYYU01000001.1"/>
</dbReference>
<keyword evidence="6" id="KW-0378">Hydrolase</keyword>
<keyword evidence="3" id="KW-0540">Nuclease</keyword>
<protein>
    <submittedName>
        <fullName evidence="11">AP endonuclease</fullName>
    </submittedName>
</protein>
<evidence type="ECO:0000256" key="9">
    <source>
        <dbReference type="SAM" id="Phobius"/>
    </source>
</evidence>
<gene>
    <name evidence="11" type="ORF">EHV08_06820</name>
</gene>
<feature type="transmembrane region" description="Helical" evidence="9">
    <location>
        <begin position="47"/>
        <end position="68"/>
    </location>
</feature>
<keyword evidence="7" id="KW-0460">Magnesium</keyword>
<evidence type="ECO:0000256" key="3">
    <source>
        <dbReference type="ARBA" id="ARBA00022722"/>
    </source>
</evidence>
<evidence type="ECO:0000313" key="12">
    <source>
        <dbReference type="Proteomes" id="UP000278983"/>
    </source>
</evidence>
<organism evidence="11 12">
    <name type="scientific">Prevotella koreensis</name>
    <dbReference type="NCBI Taxonomy" id="2490854"/>
    <lineage>
        <taxon>Bacteria</taxon>
        <taxon>Pseudomonadati</taxon>
        <taxon>Bacteroidota</taxon>
        <taxon>Bacteroidia</taxon>
        <taxon>Bacteroidales</taxon>
        <taxon>Prevotellaceae</taxon>
        <taxon>Prevotella</taxon>
    </lineage>
</organism>
<feature type="transmembrane region" description="Helical" evidence="9">
    <location>
        <begin position="9"/>
        <end position="27"/>
    </location>
</feature>
<evidence type="ECO:0000313" key="11">
    <source>
        <dbReference type="EMBL" id="RUL59497.1"/>
    </source>
</evidence>
<evidence type="ECO:0000256" key="6">
    <source>
        <dbReference type="ARBA" id="ARBA00022801"/>
    </source>
</evidence>